<sequence length="404" mass="45509">MPGFPPSRESRISPVRMSLRQIMTQDALIISFTPVPGLALQVLHSLNNVYKVHAETREDEKRRSRSWDGPLAISVDSSPWRKNSSTHRSDVGFSYLLMASYSISPVLTPGSVYAIHPVNQMVINAATFLTGLEFALSSSKNDVGGRYLMLSNVLLWTLCGYSREERVRPTESLQNHHCSPSTHPWLVAISKYPNMWEEILGFPPVLGGDGLVERLVRSRCGPVLEVKALRRKLCVCDVSNDAPTHDDASTLCFDVRPWSPDKGLKYVSLESPPLLYLVSLEESTSSEKCERQGEKQPKHVSHGDHARKRNGTQRVWARLQYTLLQFSNQLYEMAVCCVDRIKIQVWQVEACSLLGQVYNLLPLLLIFPVYQRPSPCTALYRSAWKLLYQIGLALWPIGASDRGD</sequence>
<dbReference type="Proteomes" id="UP001283361">
    <property type="component" value="Unassembled WGS sequence"/>
</dbReference>
<dbReference type="EMBL" id="JAWDGP010004298">
    <property type="protein sequence ID" value="KAK3765516.1"/>
    <property type="molecule type" value="Genomic_DNA"/>
</dbReference>
<reference evidence="2" key="1">
    <citation type="journal article" date="2023" name="G3 (Bethesda)">
        <title>A reference genome for the long-term kleptoplast-retaining sea slug Elysia crispata morphotype clarki.</title>
        <authorList>
            <person name="Eastman K.E."/>
            <person name="Pendleton A.L."/>
            <person name="Shaikh M.A."/>
            <person name="Suttiyut T."/>
            <person name="Ogas R."/>
            <person name="Tomko P."/>
            <person name="Gavelis G."/>
            <person name="Widhalm J.R."/>
            <person name="Wisecaver J.H."/>
        </authorList>
    </citation>
    <scope>NUCLEOTIDE SEQUENCE</scope>
    <source>
        <strain evidence="2">ECLA1</strain>
    </source>
</reference>
<protein>
    <submittedName>
        <fullName evidence="2">Uncharacterized protein</fullName>
    </submittedName>
</protein>
<dbReference type="AlphaFoldDB" id="A0AAE0ZAV4"/>
<evidence type="ECO:0000256" key="1">
    <source>
        <dbReference type="SAM" id="MobiDB-lite"/>
    </source>
</evidence>
<gene>
    <name evidence="2" type="ORF">RRG08_054040</name>
</gene>
<comment type="caution">
    <text evidence="2">The sequence shown here is derived from an EMBL/GenBank/DDBJ whole genome shotgun (WGS) entry which is preliminary data.</text>
</comment>
<evidence type="ECO:0000313" key="3">
    <source>
        <dbReference type="Proteomes" id="UP001283361"/>
    </source>
</evidence>
<name>A0AAE0ZAV4_9GAST</name>
<feature type="region of interest" description="Disordered" evidence="1">
    <location>
        <begin position="288"/>
        <end position="308"/>
    </location>
</feature>
<feature type="compositionally biased region" description="Basic and acidic residues" evidence="1">
    <location>
        <begin position="288"/>
        <end position="304"/>
    </location>
</feature>
<keyword evidence="3" id="KW-1185">Reference proteome</keyword>
<accession>A0AAE0ZAV4</accession>
<organism evidence="2 3">
    <name type="scientific">Elysia crispata</name>
    <name type="common">lettuce slug</name>
    <dbReference type="NCBI Taxonomy" id="231223"/>
    <lineage>
        <taxon>Eukaryota</taxon>
        <taxon>Metazoa</taxon>
        <taxon>Spiralia</taxon>
        <taxon>Lophotrochozoa</taxon>
        <taxon>Mollusca</taxon>
        <taxon>Gastropoda</taxon>
        <taxon>Heterobranchia</taxon>
        <taxon>Euthyneura</taxon>
        <taxon>Panpulmonata</taxon>
        <taxon>Sacoglossa</taxon>
        <taxon>Placobranchoidea</taxon>
        <taxon>Plakobranchidae</taxon>
        <taxon>Elysia</taxon>
    </lineage>
</organism>
<evidence type="ECO:0000313" key="2">
    <source>
        <dbReference type="EMBL" id="KAK3765516.1"/>
    </source>
</evidence>
<proteinExistence type="predicted"/>